<dbReference type="AlphaFoldDB" id="A0A098BTF3"/>
<organism evidence="7 8">
    <name type="scientific">Rhodococcus ruber</name>
    <dbReference type="NCBI Taxonomy" id="1830"/>
    <lineage>
        <taxon>Bacteria</taxon>
        <taxon>Bacillati</taxon>
        <taxon>Actinomycetota</taxon>
        <taxon>Actinomycetes</taxon>
        <taxon>Mycobacteriales</taxon>
        <taxon>Nocardiaceae</taxon>
        <taxon>Rhodococcus</taxon>
    </lineage>
</organism>
<dbReference type="InterPro" id="IPR023170">
    <property type="entry name" value="HhH_base_excis_C"/>
</dbReference>
<dbReference type="GO" id="GO:0006285">
    <property type="term" value="P:base-excision repair, AP site formation"/>
    <property type="evidence" value="ECO:0007669"/>
    <property type="project" value="TreeGrafter"/>
</dbReference>
<evidence type="ECO:0000259" key="6">
    <source>
        <dbReference type="SMART" id="SM01009"/>
    </source>
</evidence>
<keyword evidence="3" id="KW-0227">DNA damage</keyword>
<dbReference type="Gene3D" id="3.30.310.20">
    <property type="entry name" value="DNA-3-methyladenine glycosylase AlkA, N-terminal domain"/>
    <property type="match status" value="1"/>
</dbReference>
<evidence type="ECO:0000256" key="4">
    <source>
        <dbReference type="ARBA" id="ARBA00023204"/>
    </source>
</evidence>
<evidence type="ECO:0000256" key="3">
    <source>
        <dbReference type="ARBA" id="ARBA00022763"/>
    </source>
</evidence>
<dbReference type="SUPFAM" id="SSF48150">
    <property type="entry name" value="DNA-glycosylase"/>
    <property type="match status" value="1"/>
</dbReference>
<dbReference type="InterPro" id="IPR011257">
    <property type="entry name" value="DNA_glycosylase"/>
</dbReference>
<dbReference type="GO" id="GO:0043916">
    <property type="term" value="F:DNA-7-methylguanine glycosylase activity"/>
    <property type="evidence" value="ECO:0007669"/>
    <property type="project" value="TreeGrafter"/>
</dbReference>
<dbReference type="GO" id="GO:0008725">
    <property type="term" value="F:DNA-3-methyladenine glycosylase activity"/>
    <property type="evidence" value="ECO:0007669"/>
    <property type="project" value="TreeGrafter"/>
</dbReference>
<dbReference type="GO" id="GO:0032993">
    <property type="term" value="C:protein-DNA complex"/>
    <property type="evidence" value="ECO:0007669"/>
    <property type="project" value="TreeGrafter"/>
</dbReference>
<evidence type="ECO:0000259" key="5">
    <source>
        <dbReference type="SMART" id="SM00478"/>
    </source>
</evidence>
<gene>
    <name evidence="7" type="ORF">RHRU231_840019</name>
</gene>
<dbReference type="PANTHER" id="PTHR43003:SF13">
    <property type="entry name" value="DNA-3-METHYLADENINE GLYCOSYLASE 2"/>
    <property type="match status" value="1"/>
</dbReference>
<dbReference type="SMART" id="SM00478">
    <property type="entry name" value="ENDO3c"/>
    <property type="match status" value="1"/>
</dbReference>
<dbReference type="Pfam" id="PF00730">
    <property type="entry name" value="HhH-GPD"/>
    <property type="match status" value="1"/>
</dbReference>
<accession>A0A098BTF3</accession>
<dbReference type="OrthoDB" id="9811249at2"/>
<feature type="domain" description="DNA-3-methyladenine glycosylase AlkA N-terminal" evidence="6">
    <location>
        <begin position="4"/>
        <end position="120"/>
    </location>
</feature>
<dbReference type="SMART" id="SM01009">
    <property type="entry name" value="AlkA_N"/>
    <property type="match status" value="1"/>
</dbReference>
<protein>
    <recommendedName>
        <fullName evidence="2">DNA-3-methyladenine glycosylase II</fullName>
        <ecNumber evidence="2">3.2.2.21</ecNumber>
    </recommendedName>
</protein>
<evidence type="ECO:0000313" key="8">
    <source>
        <dbReference type="Proteomes" id="UP000042997"/>
    </source>
</evidence>
<dbReference type="GO" id="GO:0032131">
    <property type="term" value="F:alkylated DNA binding"/>
    <property type="evidence" value="ECO:0007669"/>
    <property type="project" value="TreeGrafter"/>
</dbReference>
<dbReference type="PANTHER" id="PTHR43003">
    <property type="entry name" value="DNA-3-METHYLADENINE GLYCOSYLASE"/>
    <property type="match status" value="1"/>
</dbReference>
<dbReference type="CDD" id="cd00056">
    <property type="entry name" value="ENDO3c"/>
    <property type="match status" value="1"/>
</dbReference>
<dbReference type="Pfam" id="PF06029">
    <property type="entry name" value="AlkA_N"/>
    <property type="match status" value="1"/>
</dbReference>
<proteinExistence type="predicted"/>
<dbReference type="Gene3D" id="1.10.340.30">
    <property type="entry name" value="Hypothetical protein, domain 2"/>
    <property type="match status" value="1"/>
</dbReference>
<evidence type="ECO:0000313" key="7">
    <source>
        <dbReference type="EMBL" id="CDZ91490.1"/>
    </source>
</evidence>
<dbReference type="EC" id="3.2.2.21" evidence="2"/>
<comment type="catalytic activity">
    <reaction evidence="1">
        <text>Hydrolysis of alkylated DNA, releasing 3-methyladenine, 3-methylguanine, 7-methylguanine and 7-methyladenine.</text>
        <dbReference type="EC" id="3.2.2.21"/>
    </reaction>
</comment>
<dbReference type="InterPro" id="IPR037046">
    <property type="entry name" value="AlkA_N_sf"/>
</dbReference>
<dbReference type="SUPFAM" id="SSF55945">
    <property type="entry name" value="TATA-box binding protein-like"/>
    <property type="match status" value="1"/>
</dbReference>
<dbReference type="InterPro" id="IPR010316">
    <property type="entry name" value="AlkA_N"/>
</dbReference>
<dbReference type="Proteomes" id="UP000042997">
    <property type="component" value="Unassembled WGS sequence"/>
</dbReference>
<dbReference type="eggNOG" id="COG0122">
    <property type="taxonomic scope" value="Bacteria"/>
</dbReference>
<keyword evidence="4" id="KW-0234">DNA repair</keyword>
<dbReference type="InterPro" id="IPR003265">
    <property type="entry name" value="HhH-GPD_domain"/>
</dbReference>
<dbReference type="GO" id="GO:0006307">
    <property type="term" value="P:DNA alkylation repair"/>
    <property type="evidence" value="ECO:0007669"/>
    <property type="project" value="TreeGrafter"/>
</dbReference>
<dbReference type="GO" id="GO:0005737">
    <property type="term" value="C:cytoplasm"/>
    <property type="evidence" value="ECO:0007669"/>
    <property type="project" value="TreeGrafter"/>
</dbReference>
<dbReference type="InterPro" id="IPR051912">
    <property type="entry name" value="Alkylbase_DNA_Glycosylase/TA"/>
</dbReference>
<dbReference type="EMBL" id="CCSD01000099">
    <property type="protein sequence ID" value="CDZ91490.1"/>
    <property type="molecule type" value="Genomic_DNA"/>
</dbReference>
<sequence>MSVVLRPTVTPPLAAAPMLAALRSHTVAGLERHDADTGTHVRSVRGRYGPTVVAIRPGSEHVSVRIDADRRDLPEVEQTVRRWLDLDADPAVIDAALGADPYLAPMVAAWPGLRVLGTTDWFDTAVQTVLGQQVSVAAAATFAGRLVARYGDPGRDGLLCFPLPTGLVGADPHELQAAVGLTGARVRTVLALARAAADGLDPSDPVRFRRDLLGLPGIGPWTVDYLAVRVLGDRDACPVGDLVLRRALGVDTAREVTVRTRRWSPWRAYASFHLWTHAAYDSSAP</sequence>
<name>A0A098BTF3_9NOCA</name>
<evidence type="ECO:0000256" key="1">
    <source>
        <dbReference type="ARBA" id="ARBA00000086"/>
    </source>
</evidence>
<dbReference type="Gene3D" id="1.10.1670.10">
    <property type="entry name" value="Helix-hairpin-Helix base-excision DNA repair enzymes (C-terminal)"/>
    <property type="match status" value="1"/>
</dbReference>
<reference evidence="7 8" key="1">
    <citation type="journal article" date="2014" name="Genome Announc.">
        <title>Draft Genome Sequence of Propane- and Butane-Oxidizing Actinobacterium Rhodococcus ruber IEGM 231.</title>
        <authorList>
            <person name="Ivshina I.B."/>
            <person name="Kuyukina M.S."/>
            <person name="Krivoruchko A.V."/>
            <person name="Barbe V."/>
            <person name="Fischer C."/>
        </authorList>
    </citation>
    <scope>NUCLEOTIDE SEQUENCE [LARGE SCALE GENOMIC DNA]</scope>
</reference>
<dbReference type="RefSeq" id="WP_040274691.1">
    <property type="nucleotide sequence ID" value="NZ_JAJNCM010000014.1"/>
</dbReference>
<feature type="domain" description="HhH-GPD" evidence="5">
    <location>
        <begin position="130"/>
        <end position="279"/>
    </location>
</feature>
<evidence type="ECO:0000256" key="2">
    <source>
        <dbReference type="ARBA" id="ARBA00012000"/>
    </source>
</evidence>